<name>A0A7M4ERE5_CROPO</name>
<gene>
    <name evidence="7" type="primary">JAKMIP3</name>
</gene>
<dbReference type="Proteomes" id="UP000594220">
    <property type="component" value="Unplaced"/>
</dbReference>
<sequence length="763" mass="89744">MSKKGASIRAKGEKPDALAALQAANEELRAKLTDIQIELQQEKSKVSKLEREKNQGVKQIKEHEQHKSTVLVTELKAKLHEEKMKELQSVREALLRQHEAELLRVIKIKDNEIQRLQALLNTVRDGAPDKVKTMLLTEAKEEAKKGFEVEKIKMQQEISELKGAKKQVEEALTLVIQADKIKAAEIRSVYHLHQEEISRIKRECEREIRRLEQQLDEKDARRFQLKIAELSAIIRKLEDRNALLSEERNELLKRLREAESQYKPLLDKNKRLSRKNEDLSHALRRMENKLKFVTQENIEMRQRAGTIRRPSSLNDLDHSQEEREVEFLRLQIIEQQNIIDELSKERDKLLRYRKQRKKMTKIPKPVVETFFGYDEEASLESDGSSISYQTDRTDQTPCTPDDDLEEGMAKEETELRFRQLTMEYQALQRAYALLQEQVGGTLDAEREVKTREQLQAEIHRSQTQIEDLEKALAEQGQDMKWIEEKQALYRRNQELVDKIKQMETEEARLKHDVQDVKDQNELLEFRILELEVSHHKLCSPFHTYCSDILVAELMKKLDILGDNANLTNEEQVVVIQARTVLTLAEKWLQQIEVTESALQQKMLDLENEKELFSKQKGYLDDELDYRKQSLDQAHKQILELEAMLYDALQQEAGAKISEILSQEEKDKLKSAVEQWKRQVMSELRERDAQILRERMELIQHAQQVDIGTRCTIVNALFAFPRLKHHEMRALSLYIWLLLSLIKVKYIFQLFLTKCFQRLMFSFL</sequence>
<feature type="compositionally biased region" description="Polar residues" evidence="4">
    <location>
        <begin position="381"/>
        <end position="398"/>
    </location>
</feature>
<feature type="coiled-coil region" evidence="3">
    <location>
        <begin position="588"/>
        <end position="615"/>
    </location>
</feature>
<dbReference type="AlphaFoldDB" id="A0A7M4ERE5"/>
<feature type="coiled-coil region" evidence="3">
    <location>
        <begin position="18"/>
        <end position="97"/>
    </location>
</feature>
<evidence type="ECO:0000259" key="6">
    <source>
        <dbReference type="Pfam" id="PF16034"/>
    </source>
</evidence>
<evidence type="ECO:0000313" key="8">
    <source>
        <dbReference type="Proteomes" id="UP000594220"/>
    </source>
</evidence>
<dbReference type="InterPro" id="IPR031994">
    <property type="entry name" value="JAKMIP_C"/>
</dbReference>
<dbReference type="InterPro" id="IPR024836">
    <property type="entry name" value="JAKMIP"/>
</dbReference>
<keyword evidence="5" id="KW-0812">Transmembrane</keyword>
<comment type="similarity">
    <text evidence="1">Belongs to the JAKMIP family.</text>
</comment>
<accession>A0A7M4ERE5</accession>
<feature type="region of interest" description="Disordered" evidence="4">
    <location>
        <begin position="381"/>
        <end position="404"/>
    </location>
</feature>
<dbReference type="GO" id="GO:0019900">
    <property type="term" value="F:kinase binding"/>
    <property type="evidence" value="ECO:0007669"/>
    <property type="project" value="InterPro"/>
</dbReference>
<feature type="domain" description="Janus kinase and microtubule-interacting protein C-terminal" evidence="6">
    <location>
        <begin position="345"/>
        <end position="532"/>
    </location>
</feature>
<keyword evidence="2 3" id="KW-0175">Coiled coil</keyword>
<evidence type="ECO:0000256" key="4">
    <source>
        <dbReference type="SAM" id="MobiDB-lite"/>
    </source>
</evidence>
<dbReference type="GO" id="GO:0008017">
    <property type="term" value="F:microtubule binding"/>
    <property type="evidence" value="ECO:0007669"/>
    <property type="project" value="InterPro"/>
</dbReference>
<dbReference type="PANTHER" id="PTHR18935:SF9">
    <property type="entry name" value="JANUS KINASE AND MICROTUBULE-INTERACTING PROTEIN 3"/>
    <property type="match status" value="1"/>
</dbReference>
<proteinExistence type="inferred from homology"/>
<evidence type="ECO:0000256" key="1">
    <source>
        <dbReference type="ARBA" id="ARBA00005239"/>
    </source>
</evidence>
<feature type="coiled-coil region" evidence="3">
    <location>
        <begin position="151"/>
        <end position="345"/>
    </location>
</feature>
<protein>
    <submittedName>
        <fullName evidence="7">Janus kinase and microtubule interacting protein 3</fullName>
    </submittedName>
</protein>
<evidence type="ECO:0000313" key="7">
    <source>
        <dbReference type="Ensembl" id="ENSCPRP00005013457.1"/>
    </source>
</evidence>
<feature type="transmembrane region" description="Helical" evidence="5">
    <location>
        <begin position="732"/>
        <end position="751"/>
    </location>
</feature>
<keyword evidence="5" id="KW-0472">Membrane</keyword>
<reference evidence="7" key="1">
    <citation type="submission" date="2025-08" db="UniProtKB">
        <authorList>
            <consortium name="Ensembl"/>
        </authorList>
    </citation>
    <scope>IDENTIFICATION</scope>
</reference>
<dbReference type="Ensembl" id="ENSCPRT00005015808.1">
    <property type="protein sequence ID" value="ENSCPRP00005013457.1"/>
    <property type="gene ID" value="ENSCPRG00005009443.1"/>
</dbReference>
<dbReference type="Pfam" id="PF16034">
    <property type="entry name" value="JAKMIP_CC3"/>
    <property type="match status" value="1"/>
</dbReference>
<organism evidence="7 8">
    <name type="scientific">Crocodylus porosus</name>
    <name type="common">Saltwater crocodile</name>
    <name type="synonym">Estuarine crocodile</name>
    <dbReference type="NCBI Taxonomy" id="8502"/>
    <lineage>
        <taxon>Eukaryota</taxon>
        <taxon>Metazoa</taxon>
        <taxon>Chordata</taxon>
        <taxon>Craniata</taxon>
        <taxon>Vertebrata</taxon>
        <taxon>Euteleostomi</taxon>
        <taxon>Archelosauria</taxon>
        <taxon>Archosauria</taxon>
        <taxon>Crocodylia</taxon>
        <taxon>Longirostres</taxon>
        <taxon>Crocodylidae</taxon>
        <taxon>Crocodylus</taxon>
    </lineage>
</organism>
<reference evidence="7" key="2">
    <citation type="submission" date="2025-09" db="UniProtKB">
        <authorList>
            <consortium name="Ensembl"/>
        </authorList>
    </citation>
    <scope>IDENTIFICATION</scope>
</reference>
<keyword evidence="5" id="KW-1133">Transmembrane helix</keyword>
<keyword evidence="8" id="KW-1185">Reference proteome</keyword>
<feature type="coiled-coil region" evidence="3">
    <location>
        <begin position="410"/>
        <end position="519"/>
    </location>
</feature>
<evidence type="ECO:0000256" key="2">
    <source>
        <dbReference type="ARBA" id="ARBA00023054"/>
    </source>
</evidence>
<dbReference type="GeneTree" id="ENSGT00940000153713"/>
<evidence type="ECO:0000256" key="3">
    <source>
        <dbReference type="SAM" id="Coils"/>
    </source>
</evidence>
<evidence type="ECO:0000256" key="5">
    <source>
        <dbReference type="SAM" id="Phobius"/>
    </source>
</evidence>
<dbReference type="PANTHER" id="PTHR18935">
    <property type="entry name" value="GOLGIN SUBFAMILY A MEMBER 4-LIKE ISOFORM X1"/>
    <property type="match status" value="1"/>
</dbReference>